<feature type="transmembrane region" description="Helical" evidence="3">
    <location>
        <begin position="20"/>
        <end position="42"/>
    </location>
</feature>
<keyword evidence="3" id="KW-0472">Membrane</keyword>
<reference evidence="4 5" key="1">
    <citation type="submission" date="2013-05" db="EMBL/GenBank/DDBJ databases">
        <authorList>
            <person name="Harkins D.M."/>
            <person name="Durkin A.S."/>
            <person name="Brinkac L.M."/>
            <person name="Haft D.H."/>
            <person name="Selengut J.D."/>
            <person name="Sanka R."/>
            <person name="DePew J."/>
            <person name="Purushe J."/>
            <person name="Hartskeerl R.A."/>
            <person name="Ahmed A."/>
            <person name="van der Linden H."/>
            <person name="Goris M.G.A."/>
            <person name="Vinetz J.M."/>
            <person name="Sutton G.G."/>
            <person name="Nierman W.C."/>
            <person name="Fouts D.E."/>
        </authorList>
    </citation>
    <scope>NUCLEOTIDE SEQUENCE [LARGE SCALE GENOMIC DNA]</scope>
    <source>
        <strain evidence="4 5">10</strain>
    </source>
</reference>
<evidence type="ECO:0000256" key="1">
    <source>
        <dbReference type="ARBA" id="ARBA00007274"/>
    </source>
</evidence>
<keyword evidence="3" id="KW-0812">Transmembrane</keyword>
<dbReference type="PANTHER" id="PTHR23416">
    <property type="entry name" value="SIALIC ACID SYNTHASE-RELATED"/>
    <property type="match status" value="1"/>
</dbReference>
<evidence type="ECO:0000256" key="2">
    <source>
        <dbReference type="ARBA" id="ARBA00022679"/>
    </source>
</evidence>
<gene>
    <name evidence="4" type="ORF">LEP1GSC047_2685</name>
</gene>
<dbReference type="GO" id="GO:0008374">
    <property type="term" value="F:O-acyltransferase activity"/>
    <property type="evidence" value="ECO:0007669"/>
    <property type="project" value="TreeGrafter"/>
</dbReference>
<dbReference type="InterPro" id="IPR051159">
    <property type="entry name" value="Hexapeptide_acetyltransf"/>
</dbReference>
<comment type="caution">
    <text evidence="4">The sequence shown here is derived from an EMBL/GenBank/DDBJ whole genome shotgun (WGS) entry which is preliminary data.</text>
</comment>
<comment type="similarity">
    <text evidence="1">Belongs to the transferase hexapeptide repeat family.</text>
</comment>
<organism evidence="4 5">
    <name type="scientific">Leptospira inadai serovar Lyme str. 10</name>
    <dbReference type="NCBI Taxonomy" id="1049790"/>
    <lineage>
        <taxon>Bacteria</taxon>
        <taxon>Pseudomonadati</taxon>
        <taxon>Spirochaetota</taxon>
        <taxon>Spirochaetia</taxon>
        <taxon>Leptospirales</taxon>
        <taxon>Leptospiraceae</taxon>
        <taxon>Leptospira</taxon>
    </lineage>
</organism>
<keyword evidence="3" id="KW-1133">Transmembrane helix</keyword>
<evidence type="ECO:0000313" key="5">
    <source>
        <dbReference type="Proteomes" id="UP000018719"/>
    </source>
</evidence>
<evidence type="ECO:0000313" key="4">
    <source>
        <dbReference type="EMBL" id="EQA36349.1"/>
    </source>
</evidence>
<dbReference type="SUPFAM" id="SSF51161">
    <property type="entry name" value="Trimeric LpxA-like enzymes"/>
    <property type="match status" value="1"/>
</dbReference>
<dbReference type="PANTHER" id="PTHR23416:SF23">
    <property type="entry name" value="ACETYLTRANSFERASE C18B11.09C-RELATED"/>
    <property type="match status" value="1"/>
</dbReference>
<dbReference type="InterPro" id="IPR001451">
    <property type="entry name" value="Hexapep"/>
</dbReference>
<dbReference type="Gene3D" id="2.160.10.10">
    <property type="entry name" value="Hexapeptide repeat proteins"/>
    <property type="match status" value="1"/>
</dbReference>
<dbReference type="STRING" id="1049790.LEP1GSC047_2685"/>
<dbReference type="CDD" id="cd04647">
    <property type="entry name" value="LbH_MAT_like"/>
    <property type="match status" value="1"/>
</dbReference>
<protein>
    <submittedName>
        <fullName evidence="4">Transferase hexapeptide repeat protein</fullName>
    </submittedName>
</protein>
<keyword evidence="2 4" id="KW-0808">Transferase</keyword>
<dbReference type="Proteomes" id="UP000018719">
    <property type="component" value="Unassembled WGS sequence"/>
</dbReference>
<sequence length="194" mass="21882">MLLRLYSFFRLFLHAIWVDLFFRLRSVFIFGFANILPDFLIFSIFRPLLWRLTGVNIPIFGSCVIRKNVWVESPNGLKIDDKVQINRDVYISSNASVIIEEGVRIAPSVMIITISHEGKNFEQDILSPIHIKKFSHIGAGAVILGGSIIEEGVVVAPNAVLQGDTKPYGVYVGNPARMVSKREFETDITKEESK</sequence>
<dbReference type="Pfam" id="PF00132">
    <property type="entry name" value="Hexapep"/>
    <property type="match status" value="1"/>
</dbReference>
<proteinExistence type="inferred from homology"/>
<name>V6HUB8_9LEPT</name>
<dbReference type="RefSeq" id="WP_020988601.1">
    <property type="nucleotide sequence ID" value="NZ_AHMM02000017.1"/>
</dbReference>
<accession>V6HUB8</accession>
<dbReference type="AlphaFoldDB" id="V6HUB8"/>
<dbReference type="InterPro" id="IPR011004">
    <property type="entry name" value="Trimer_LpxA-like_sf"/>
</dbReference>
<dbReference type="GO" id="GO:0005829">
    <property type="term" value="C:cytosol"/>
    <property type="evidence" value="ECO:0007669"/>
    <property type="project" value="TreeGrafter"/>
</dbReference>
<evidence type="ECO:0000256" key="3">
    <source>
        <dbReference type="SAM" id="Phobius"/>
    </source>
</evidence>
<dbReference type="EMBL" id="AHMM02000017">
    <property type="protein sequence ID" value="EQA36349.1"/>
    <property type="molecule type" value="Genomic_DNA"/>
</dbReference>